<name>A0A2S8A7X4_9FLAO</name>
<dbReference type="SMART" id="SM00089">
    <property type="entry name" value="PKD"/>
    <property type="match status" value="2"/>
</dbReference>
<dbReference type="AlphaFoldDB" id="A0A2S8A7X4"/>
<feature type="transmembrane region" description="Helical" evidence="1">
    <location>
        <begin position="16"/>
        <end position="37"/>
    </location>
</feature>
<dbReference type="Proteomes" id="UP000238042">
    <property type="component" value="Unassembled WGS sequence"/>
</dbReference>
<dbReference type="CDD" id="cd00146">
    <property type="entry name" value="PKD"/>
    <property type="match status" value="2"/>
</dbReference>
<evidence type="ECO:0000313" key="3">
    <source>
        <dbReference type="EMBL" id="PQL90661.1"/>
    </source>
</evidence>
<keyword evidence="1" id="KW-0472">Membrane</keyword>
<feature type="domain" description="PKD" evidence="2">
    <location>
        <begin position="127"/>
        <end position="204"/>
    </location>
</feature>
<organism evidence="3 4">
    <name type="scientific">Apibacter adventoris</name>
    <dbReference type="NCBI Taxonomy" id="1679466"/>
    <lineage>
        <taxon>Bacteria</taxon>
        <taxon>Pseudomonadati</taxon>
        <taxon>Bacteroidota</taxon>
        <taxon>Flavobacteriia</taxon>
        <taxon>Flavobacteriales</taxon>
        <taxon>Weeksellaceae</taxon>
        <taxon>Apibacter</taxon>
    </lineage>
</organism>
<evidence type="ECO:0000313" key="4">
    <source>
        <dbReference type="Proteomes" id="UP000238042"/>
    </source>
</evidence>
<accession>A0A2S8A7X4</accession>
<gene>
    <name evidence="3" type="ORF">C4S77_12365</name>
</gene>
<dbReference type="Gene3D" id="2.60.40.10">
    <property type="entry name" value="Immunoglobulins"/>
    <property type="match status" value="2"/>
</dbReference>
<proteinExistence type="predicted"/>
<dbReference type="InterPro" id="IPR000601">
    <property type="entry name" value="PKD_dom"/>
</dbReference>
<dbReference type="OrthoDB" id="1491323at2"/>
<keyword evidence="1" id="KW-1133">Transmembrane helix</keyword>
<dbReference type="InterPro" id="IPR022409">
    <property type="entry name" value="PKD/Chitinase_dom"/>
</dbReference>
<evidence type="ECO:0000259" key="2">
    <source>
        <dbReference type="PROSITE" id="PS50093"/>
    </source>
</evidence>
<comment type="caution">
    <text evidence="3">The sequence shown here is derived from an EMBL/GenBank/DDBJ whole genome shotgun (WGS) entry which is preliminary data.</text>
</comment>
<dbReference type="InterPro" id="IPR013783">
    <property type="entry name" value="Ig-like_fold"/>
</dbReference>
<evidence type="ECO:0000256" key="1">
    <source>
        <dbReference type="SAM" id="Phobius"/>
    </source>
</evidence>
<reference evidence="3 4" key="1">
    <citation type="submission" date="2018-02" db="EMBL/GenBank/DDBJ databases">
        <title>Genome sequences of Apibacter spp., gut symbionts of Asian honey bees.</title>
        <authorList>
            <person name="Kwong W.K."/>
            <person name="Steele M.I."/>
            <person name="Moran N.A."/>
        </authorList>
    </citation>
    <scope>NUCLEOTIDE SEQUENCE [LARGE SCALE GENOMIC DNA]</scope>
    <source>
        <strain evidence="4">wkB301</strain>
    </source>
</reference>
<dbReference type="InterPro" id="IPR035986">
    <property type="entry name" value="PKD_dom_sf"/>
</dbReference>
<keyword evidence="4" id="KW-1185">Reference proteome</keyword>
<dbReference type="SUPFAM" id="SSF49299">
    <property type="entry name" value="PKD domain"/>
    <property type="match status" value="2"/>
</dbReference>
<dbReference type="EMBL" id="PSZM01000046">
    <property type="protein sequence ID" value="PQL90661.1"/>
    <property type="molecule type" value="Genomic_DNA"/>
</dbReference>
<sequence length="361" mass="41808">MDYKSRSLRFFSKLDIRVLLVFIIIIIFGIFIFIYQFNRHVDCSKVSFIIEAQKKQVGEVIEFYDKTPNAKSWKWDFGDNSPKEFEKSVLHKYTKAGIYTISLQVNGSCTYEKIIEIRDLGKIIDTLKIPKIITPTVVVVGQPVEFYYSYRSEAFAWEWSFGETGQMDNTSEFPVYSYSTPGVKTITLVINGDMPHIASKNIYVKPRQLIKTKKDTIKSYVYEKAPKLFELPPGNPQKDPLEDLLRNIHGVPVLNPLEKKIKQAEESKAPDISENQFQILLLEVAKQSKTKEDFIQYTCGSYDFPVIKNNNKIMTFAEFCNQLQNKKIKIEALRLTKDNKNCIAGLTITYKVKKAFIWTYD</sequence>
<dbReference type="Pfam" id="PF18911">
    <property type="entry name" value="PKD_4"/>
    <property type="match status" value="1"/>
</dbReference>
<keyword evidence="1" id="KW-0812">Transmembrane</keyword>
<feature type="domain" description="PKD" evidence="2">
    <location>
        <begin position="67"/>
        <end position="108"/>
    </location>
</feature>
<dbReference type="PROSITE" id="PS50093">
    <property type="entry name" value="PKD"/>
    <property type="match status" value="2"/>
</dbReference>
<protein>
    <submittedName>
        <fullName evidence="3">PKD domain-containing protein</fullName>
    </submittedName>
</protein>